<proteinExistence type="predicted"/>
<accession>X1JDS6</accession>
<name>X1JDS6_9ZZZZ</name>
<gene>
    <name evidence="1" type="ORF">S06H3_00245</name>
    <name evidence="2" type="ORF">S06H3_00251</name>
</gene>
<dbReference type="EMBL" id="BARV01000038">
    <property type="protein sequence ID" value="GAH92137.1"/>
    <property type="molecule type" value="Genomic_DNA"/>
</dbReference>
<organism evidence="1">
    <name type="scientific">marine sediment metagenome</name>
    <dbReference type="NCBI Taxonomy" id="412755"/>
    <lineage>
        <taxon>unclassified sequences</taxon>
        <taxon>metagenomes</taxon>
        <taxon>ecological metagenomes</taxon>
    </lineage>
</organism>
<dbReference type="EMBL" id="BARV01000038">
    <property type="protein sequence ID" value="GAH92154.1"/>
    <property type="molecule type" value="Genomic_DNA"/>
</dbReference>
<reference evidence="1" key="1">
    <citation type="journal article" date="2014" name="Front. Microbiol.">
        <title>High frequency of phylogenetically diverse reductive dehalogenase-homologous genes in deep subseafloor sedimentary metagenomes.</title>
        <authorList>
            <person name="Kawai M."/>
            <person name="Futagami T."/>
            <person name="Toyoda A."/>
            <person name="Takaki Y."/>
            <person name="Nishi S."/>
            <person name="Hori S."/>
            <person name="Arai W."/>
            <person name="Tsubouchi T."/>
            <person name="Morono Y."/>
            <person name="Uchiyama I."/>
            <person name="Ito T."/>
            <person name="Fujiyama A."/>
            <person name="Inagaki F."/>
            <person name="Takami H."/>
        </authorList>
    </citation>
    <scope>NUCLEOTIDE SEQUENCE</scope>
    <source>
        <strain evidence="1">Expedition CK06-06</strain>
    </source>
</reference>
<evidence type="ECO:0000313" key="2">
    <source>
        <dbReference type="EMBL" id="GAH92154.1"/>
    </source>
</evidence>
<sequence length="101" mass="11072">MVLKPRLVEKLLEIGLVQLDRYLDKLTLPSPKAVKARQDFDPRGDQARAKEAALARAKAVDAARKEFEAAAKPEQKVKIIRGKILEKSKGEVSSQGGKPPA</sequence>
<evidence type="ECO:0000313" key="1">
    <source>
        <dbReference type="EMBL" id="GAH92137.1"/>
    </source>
</evidence>
<dbReference type="AlphaFoldDB" id="X1JDS6"/>
<comment type="caution">
    <text evidence="1">The sequence shown here is derived from an EMBL/GenBank/DDBJ whole genome shotgun (WGS) entry which is preliminary data.</text>
</comment>
<protein>
    <submittedName>
        <fullName evidence="1">Uncharacterized protein</fullName>
    </submittedName>
</protein>